<feature type="compositionally biased region" description="Acidic residues" evidence="1">
    <location>
        <begin position="260"/>
        <end position="270"/>
    </location>
</feature>
<dbReference type="AlphaFoldDB" id="A0A226D0E6"/>
<accession>A0A226D0E6</accession>
<organism evidence="2 3">
    <name type="scientific">Folsomia candida</name>
    <name type="common">Springtail</name>
    <dbReference type="NCBI Taxonomy" id="158441"/>
    <lineage>
        <taxon>Eukaryota</taxon>
        <taxon>Metazoa</taxon>
        <taxon>Ecdysozoa</taxon>
        <taxon>Arthropoda</taxon>
        <taxon>Hexapoda</taxon>
        <taxon>Collembola</taxon>
        <taxon>Entomobryomorpha</taxon>
        <taxon>Isotomoidea</taxon>
        <taxon>Isotomidae</taxon>
        <taxon>Proisotominae</taxon>
        <taxon>Folsomia</taxon>
    </lineage>
</organism>
<comment type="caution">
    <text evidence="2">The sequence shown here is derived from an EMBL/GenBank/DDBJ whole genome shotgun (WGS) entry which is preliminary data.</text>
</comment>
<evidence type="ECO:0000313" key="2">
    <source>
        <dbReference type="EMBL" id="OXA38653.1"/>
    </source>
</evidence>
<reference evidence="2 3" key="1">
    <citation type="submission" date="2015-12" db="EMBL/GenBank/DDBJ databases">
        <title>The genome of Folsomia candida.</title>
        <authorList>
            <person name="Faddeeva A."/>
            <person name="Derks M.F."/>
            <person name="Anvar Y."/>
            <person name="Smit S."/>
            <person name="Van Straalen N."/>
            <person name="Roelofs D."/>
        </authorList>
    </citation>
    <scope>NUCLEOTIDE SEQUENCE [LARGE SCALE GENOMIC DNA]</scope>
    <source>
        <strain evidence="2 3">VU population</strain>
        <tissue evidence="2">Whole body</tissue>
    </source>
</reference>
<name>A0A226D0E6_FOLCA</name>
<evidence type="ECO:0000256" key="1">
    <source>
        <dbReference type="SAM" id="MobiDB-lite"/>
    </source>
</evidence>
<dbReference type="EMBL" id="LNIX01000044">
    <property type="protein sequence ID" value="OXA38653.1"/>
    <property type="molecule type" value="Genomic_DNA"/>
</dbReference>
<feature type="region of interest" description="Disordered" evidence="1">
    <location>
        <begin position="248"/>
        <end position="272"/>
    </location>
</feature>
<keyword evidence="3" id="KW-1185">Reference proteome</keyword>
<dbReference type="Proteomes" id="UP000198287">
    <property type="component" value="Unassembled WGS sequence"/>
</dbReference>
<gene>
    <name evidence="2" type="ORF">Fcan01_26625</name>
</gene>
<sequence length="374" mass="41879">MSKNDGFSKNGTRHILQDLLSSTVRLQRTDFIPVSQTRHEHNAIPVKIEGDNSSPELRSTCSICSESTNLSPLALQEMEILAKFVLSQEQISLILKTEDHPPIFCCKICSSVILSLAKLTTKIENITISLRAVISSRNGLFNKLRNQSKISAHENRFFFVFLASLSGCGGRKCGHGVKPHQGGSTLIGPYHISKGHQDPRRAGGEAPLLSETGGGCPADTDDDQQLTGFIEVEEEFCVKVEPVVDDITPYEPEMSTKSDDSDDDSDELDTTTDKERCRPCKINFNRKRKLLREHFKLVHDKIVVDIDRKLFCLKCNKGNNSINNFNRHPKTCRGKRDPANTYKKIVIVSHVHKLSEAFKVQIVNLLQQGIQIQE</sequence>
<evidence type="ECO:0000313" key="3">
    <source>
        <dbReference type="Proteomes" id="UP000198287"/>
    </source>
</evidence>
<proteinExistence type="predicted"/>
<protein>
    <submittedName>
        <fullName evidence="2">Uncharacterized protein</fullName>
    </submittedName>
</protein>